<keyword evidence="3 5" id="KW-1133">Transmembrane helix</keyword>
<dbReference type="RefSeq" id="WP_201348944.1">
    <property type="nucleotide sequence ID" value="NZ_AP014546.1"/>
</dbReference>
<dbReference type="PANTHER" id="PTHR37422">
    <property type="entry name" value="TEICHURONIC ACID BIOSYNTHESIS PROTEIN TUAE"/>
    <property type="match status" value="1"/>
</dbReference>
<dbReference type="Proteomes" id="UP000595332">
    <property type="component" value="Chromosome"/>
</dbReference>
<sequence>MISSLRHSGWVDLPIILVALTVLSQPFGVSFELFTLIMAILGVRYLIINDNHFRGSPEVKCFTSLFACFWVPALLSLPDAYMFKKGAIDALGMLRFYFAGVFVIHAASSVKVHERLACVVASIVIFWIVDAWVQFVFSADIFGIVSYSSSRVSGLFGDDPVLGWMLVVYMGITAAGVYQWVGKAGFLIVLPILVATIFISGNRGAWLAVAWVFLFAVIIAFLWRVKVSKKIVLGSFLVMGVVIAGLSTNEGVKGRITHTFQGLGTADYASLDRATAYRLTLWSTAVDMIEDNWINGVGLKSFRYAYPDYAEPDDVYILRSPEGKPKTGAFHGHQIVIDALAGTGLFGFIGLLVAFWLVFWRFFWQAVQTKQWIPMGYYCGMVGVLFPINTHLSLYKAYWAQAFWLLAALFVASLVTYAREVGGDIKSSYPQDES</sequence>
<accession>A0A7R6P6L2</accession>
<evidence type="ECO:0000259" key="6">
    <source>
        <dbReference type="Pfam" id="PF04932"/>
    </source>
</evidence>
<reference evidence="7 8" key="1">
    <citation type="journal article" date="2008" name="Int. J. Syst. Evol. Microbiol.">
        <title>Neptunomonas japonica sp. nov., an Osedax japonicus symbiont-like bacterium isolated from sediment adjacent to sperm whale carcasses off Kagoshima, Japan.</title>
        <authorList>
            <person name="Miyazaki M."/>
            <person name="Nogi Y."/>
            <person name="Fujiwara Y."/>
            <person name="Kawato M."/>
            <person name="Kubokawa K."/>
            <person name="Horikoshi K."/>
        </authorList>
    </citation>
    <scope>NUCLEOTIDE SEQUENCE [LARGE SCALE GENOMIC DNA]</scope>
    <source>
        <strain evidence="7 8">JAMM 1380</strain>
    </source>
</reference>
<evidence type="ECO:0000256" key="4">
    <source>
        <dbReference type="ARBA" id="ARBA00023136"/>
    </source>
</evidence>
<proteinExistence type="predicted"/>
<feature type="transmembrane region" description="Helical" evidence="5">
    <location>
        <begin position="231"/>
        <end position="248"/>
    </location>
</feature>
<evidence type="ECO:0000313" key="7">
    <source>
        <dbReference type="EMBL" id="BBB28219.1"/>
    </source>
</evidence>
<evidence type="ECO:0000256" key="2">
    <source>
        <dbReference type="ARBA" id="ARBA00022692"/>
    </source>
</evidence>
<dbReference type="InterPro" id="IPR051533">
    <property type="entry name" value="WaaL-like"/>
</dbReference>
<feature type="transmembrane region" description="Helical" evidence="5">
    <location>
        <begin position="339"/>
        <end position="363"/>
    </location>
</feature>
<feature type="transmembrane region" description="Helical" evidence="5">
    <location>
        <begin position="161"/>
        <end position="177"/>
    </location>
</feature>
<protein>
    <recommendedName>
        <fullName evidence="6">O-antigen ligase-related domain-containing protein</fullName>
    </recommendedName>
</protein>
<evidence type="ECO:0000256" key="1">
    <source>
        <dbReference type="ARBA" id="ARBA00004141"/>
    </source>
</evidence>
<keyword evidence="4 5" id="KW-0472">Membrane</keyword>
<evidence type="ECO:0000313" key="8">
    <source>
        <dbReference type="Proteomes" id="UP000595332"/>
    </source>
</evidence>
<dbReference type="GO" id="GO:0016020">
    <property type="term" value="C:membrane"/>
    <property type="evidence" value="ECO:0007669"/>
    <property type="project" value="UniProtKB-SubCell"/>
</dbReference>
<dbReference type="PANTHER" id="PTHR37422:SF13">
    <property type="entry name" value="LIPOPOLYSACCHARIDE BIOSYNTHESIS PROTEIN PA4999-RELATED"/>
    <property type="match status" value="1"/>
</dbReference>
<feature type="transmembrane region" description="Helical" evidence="5">
    <location>
        <begin position="184"/>
        <end position="200"/>
    </location>
</feature>
<organism evidence="7 8">
    <name type="scientific">Neptunomonas japonica JAMM 1380</name>
    <dbReference type="NCBI Taxonomy" id="1441457"/>
    <lineage>
        <taxon>Bacteria</taxon>
        <taxon>Pseudomonadati</taxon>
        <taxon>Pseudomonadota</taxon>
        <taxon>Gammaproteobacteria</taxon>
        <taxon>Oceanospirillales</taxon>
        <taxon>Oceanospirillaceae</taxon>
        <taxon>Neptunomonas</taxon>
    </lineage>
</organism>
<dbReference type="Pfam" id="PF04932">
    <property type="entry name" value="Wzy_C"/>
    <property type="match status" value="1"/>
</dbReference>
<evidence type="ECO:0000256" key="3">
    <source>
        <dbReference type="ARBA" id="ARBA00022989"/>
    </source>
</evidence>
<evidence type="ECO:0000256" key="5">
    <source>
        <dbReference type="SAM" id="Phobius"/>
    </source>
</evidence>
<feature type="transmembrane region" description="Helical" evidence="5">
    <location>
        <begin position="27"/>
        <end position="47"/>
    </location>
</feature>
<dbReference type="AlphaFoldDB" id="A0A7R6P6L2"/>
<keyword evidence="8" id="KW-1185">Reference proteome</keyword>
<feature type="transmembrane region" description="Helical" evidence="5">
    <location>
        <begin position="87"/>
        <end position="104"/>
    </location>
</feature>
<feature type="transmembrane region" description="Helical" evidence="5">
    <location>
        <begin position="59"/>
        <end position="75"/>
    </location>
</feature>
<keyword evidence="2 5" id="KW-0812">Transmembrane</keyword>
<feature type="transmembrane region" description="Helical" evidence="5">
    <location>
        <begin position="398"/>
        <end position="418"/>
    </location>
</feature>
<feature type="domain" description="O-antigen ligase-related" evidence="6">
    <location>
        <begin position="192"/>
        <end position="351"/>
    </location>
</feature>
<gene>
    <name evidence="7" type="ORF">NEJAP_0261</name>
</gene>
<comment type="subcellular location">
    <subcellularLocation>
        <location evidence="1">Membrane</location>
        <topology evidence="1">Multi-pass membrane protein</topology>
    </subcellularLocation>
</comment>
<feature type="transmembrane region" description="Helical" evidence="5">
    <location>
        <begin position="116"/>
        <end position="141"/>
    </location>
</feature>
<feature type="transmembrane region" description="Helical" evidence="5">
    <location>
        <begin position="375"/>
        <end position="392"/>
    </location>
</feature>
<name>A0A7R6P6L2_9GAMM</name>
<feature type="transmembrane region" description="Helical" evidence="5">
    <location>
        <begin position="206"/>
        <end position="224"/>
    </location>
</feature>
<dbReference type="InterPro" id="IPR007016">
    <property type="entry name" value="O-antigen_ligase-rel_domated"/>
</dbReference>
<dbReference type="KEGG" id="njp:NEJAP_0261"/>
<dbReference type="EMBL" id="AP014546">
    <property type="protein sequence ID" value="BBB28219.1"/>
    <property type="molecule type" value="Genomic_DNA"/>
</dbReference>